<keyword evidence="2" id="KW-0645">Protease</keyword>
<evidence type="ECO:0000256" key="1">
    <source>
        <dbReference type="ARBA" id="ARBA00006814"/>
    </source>
</evidence>
<dbReference type="AlphaFoldDB" id="A0A3N1VFQ5"/>
<dbReference type="InterPro" id="IPR000671">
    <property type="entry name" value="Peptidase_A31"/>
</dbReference>
<dbReference type="PANTHER" id="PTHR30302:SF1">
    <property type="entry name" value="HYDROGENASE 2 MATURATION PROTEASE"/>
    <property type="match status" value="1"/>
</dbReference>
<dbReference type="Pfam" id="PF01750">
    <property type="entry name" value="HycI"/>
    <property type="match status" value="1"/>
</dbReference>
<dbReference type="SUPFAM" id="SSF53163">
    <property type="entry name" value="HybD-like"/>
    <property type="match status" value="1"/>
</dbReference>
<dbReference type="Gene3D" id="3.40.50.1450">
    <property type="entry name" value="HybD-like"/>
    <property type="match status" value="1"/>
</dbReference>
<proteinExistence type="inferred from homology"/>
<dbReference type="GO" id="GO:0008047">
    <property type="term" value="F:enzyme activator activity"/>
    <property type="evidence" value="ECO:0007669"/>
    <property type="project" value="InterPro"/>
</dbReference>
<evidence type="ECO:0000256" key="4">
    <source>
        <dbReference type="ARBA" id="ARBA00022801"/>
    </source>
</evidence>
<dbReference type="Proteomes" id="UP000276223">
    <property type="component" value="Unassembled WGS sequence"/>
</dbReference>
<name>A0A3N1VFQ5_9BACT</name>
<dbReference type="NCBIfam" id="TIGR00072">
    <property type="entry name" value="hydrog_prot"/>
    <property type="match status" value="1"/>
</dbReference>
<dbReference type="EMBL" id="RJVA01000010">
    <property type="protein sequence ID" value="ROR01686.1"/>
    <property type="molecule type" value="Genomic_DNA"/>
</dbReference>
<evidence type="ECO:0000313" key="6">
    <source>
        <dbReference type="Proteomes" id="UP000276223"/>
    </source>
</evidence>
<protein>
    <submittedName>
        <fullName evidence="5">Coenzyme F420 hydrogenase subunit delta</fullName>
    </submittedName>
</protein>
<sequence>MNERSRLFSAAAVVLGCGNTLFGDDGFGPTVAEALATHALCPAHACVVDAGTAAADLLFDLVLSPQKPKALFIVDAVQMSGRNPGELFWLALEDIPAAKRADFLMHQFPSADLLRELAQEGGVKVAVLAVQAGWIPNHVAPGLSESVARAVPHAVEILLKALASERPAVA</sequence>
<dbReference type="InterPro" id="IPR023430">
    <property type="entry name" value="Pept_HybD-like_dom_sf"/>
</dbReference>
<dbReference type="GO" id="GO:0004190">
    <property type="term" value="F:aspartic-type endopeptidase activity"/>
    <property type="evidence" value="ECO:0007669"/>
    <property type="project" value="UniProtKB-KW"/>
</dbReference>
<accession>A0A3N1VFQ5</accession>
<dbReference type="PROSITE" id="PS51257">
    <property type="entry name" value="PROKAR_LIPOPROTEIN"/>
    <property type="match status" value="1"/>
</dbReference>
<dbReference type="GO" id="GO:0016485">
    <property type="term" value="P:protein processing"/>
    <property type="evidence" value="ECO:0007669"/>
    <property type="project" value="TreeGrafter"/>
</dbReference>
<dbReference type="RefSeq" id="WP_123289392.1">
    <property type="nucleotide sequence ID" value="NZ_RJVA01000010.1"/>
</dbReference>
<evidence type="ECO:0000256" key="2">
    <source>
        <dbReference type="ARBA" id="ARBA00022670"/>
    </source>
</evidence>
<evidence type="ECO:0000256" key="3">
    <source>
        <dbReference type="ARBA" id="ARBA00022750"/>
    </source>
</evidence>
<gene>
    <name evidence="5" type="ORF">EDC27_0868</name>
</gene>
<dbReference type="PANTHER" id="PTHR30302">
    <property type="entry name" value="HYDROGENASE 1 MATURATION PROTEASE"/>
    <property type="match status" value="1"/>
</dbReference>
<comment type="similarity">
    <text evidence="1">Belongs to the peptidase A31 family.</text>
</comment>
<dbReference type="OrthoDB" id="3828930at2"/>
<keyword evidence="3" id="KW-0064">Aspartyl protease</keyword>
<reference evidence="5 6" key="1">
    <citation type="submission" date="2018-11" db="EMBL/GenBank/DDBJ databases">
        <title>Genomic Encyclopedia of Type Strains, Phase IV (KMG-IV): sequencing the most valuable type-strain genomes for metagenomic binning, comparative biology and taxonomic classification.</title>
        <authorList>
            <person name="Goeker M."/>
        </authorList>
    </citation>
    <scope>NUCLEOTIDE SEQUENCE [LARGE SCALE GENOMIC DNA]</scope>
    <source>
        <strain evidence="5 6">DSM 22027</strain>
    </source>
</reference>
<keyword evidence="4" id="KW-0378">Hydrolase</keyword>
<comment type="caution">
    <text evidence="5">The sequence shown here is derived from an EMBL/GenBank/DDBJ whole genome shotgun (WGS) entry which is preliminary data.</text>
</comment>
<organism evidence="5 6">
    <name type="scientific">Desulfosoma caldarium</name>
    <dbReference type="NCBI Taxonomy" id="610254"/>
    <lineage>
        <taxon>Bacteria</taxon>
        <taxon>Pseudomonadati</taxon>
        <taxon>Thermodesulfobacteriota</taxon>
        <taxon>Syntrophobacteria</taxon>
        <taxon>Syntrophobacterales</taxon>
        <taxon>Syntrophobacteraceae</taxon>
        <taxon>Desulfosoma</taxon>
    </lineage>
</organism>
<keyword evidence="6" id="KW-1185">Reference proteome</keyword>
<evidence type="ECO:0000313" key="5">
    <source>
        <dbReference type="EMBL" id="ROR01686.1"/>
    </source>
</evidence>
<dbReference type="PRINTS" id="PR00446">
    <property type="entry name" value="HYDRGNUPTAKE"/>
</dbReference>